<dbReference type="GO" id="GO:0020037">
    <property type="term" value="F:heme binding"/>
    <property type="evidence" value="ECO:0007669"/>
    <property type="project" value="InterPro"/>
</dbReference>
<dbReference type="InterPro" id="IPR036396">
    <property type="entry name" value="Cyt_P450_sf"/>
</dbReference>
<proteinExistence type="inferred from homology"/>
<dbReference type="GO" id="GO:0008395">
    <property type="term" value="F:steroid hydroxylase activity"/>
    <property type="evidence" value="ECO:0007669"/>
    <property type="project" value="TreeGrafter"/>
</dbReference>
<evidence type="ECO:0000256" key="9">
    <source>
        <dbReference type="ARBA" id="ARBA00023004"/>
    </source>
</evidence>
<dbReference type="GO" id="GO:0005789">
    <property type="term" value="C:endoplasmic reticulum membrane"/>
    <property type="evidence" value="ECO:0007669"/>
    <property type="project" value="UniProtKB-SubCell"/>
</dbReference>
<dbReference type="GO" id="GO:0006699">
    <property type="term" value="P:bile acid biosynthetic process"/>
    <property type="evidence" value="ECO:0007669"/>
    <property type="project" value="TreeGrafter"/>
</dbReference>
<dbReference type="PRINTS" id="PR00385">
    <property type="entry name" value="P450"/>
</dbReference>
<dbReference type="GO" id="GO:0005506">
    <property type="term" value="F:iron ion binding"/>
    <property type="evidence" value="ECO:0007669"/>
    <property type="project" value="InterPro"/>
</dbReference>
<dbReference type="Gene3D" id="1.10.630.10">
    <property type="entry name" value="Cytochrome P450"/>
    <property type="match status" value="1"/>
</dbReference>
<keyword evidence="6 13" id="KW-0479">Metal-binding</keyword>
<evidence type="ECO:0000256" key="3">
    <source>
        <dbReference type="ARBA" id="ARBA00004860"/>
    </source>
</evidence>
<dbReference type="Ensembl" id="ENSPNAT00000037539.2">
    <property type="protein sequence ID" value="ENSPNAP00000032766.1"/>
    <property type="gene ID" value="ENSPNAG00000020924.2"/>
</dbReference>
<dbReference type="GO" id="GO:0042632">
    <property type="term" value="P:cholesterol homeostasis"/>
    <property type="evidence" value="ECO:0007669"/>
    <property type="project" value="TreeGrafter"/>
</dbReference>
<evidence type="ECO:0000256" key="1">
    <source>
        <dbReference type="ARBA" id="ARBA00001971"/>
    </source>
</evidence>
<evidence type="ECO:0000313" key="16">
    <source>
        <dbReference type="Proteomes" id="UP001501920"/>
    </source>
</evidence>
<keyword evidence="5 13" id="KW-0349">Heme</keyword>
<evidence type="ECO:0000256" key="8">
    <source>
        <dbReference type="ARBA" id="ARBA00023002"/>
    </source>
</evidence>
<protein>
    <recommendedName>
        <fullName evidence="17">Cytochrome P450, family 7, subfamily B, polypeptide 1</fullName>
    </recommendedName>
</protein>
<dbReference type="SUPFAM" id="SSF48264">
    <property type="entry name" value="Cytochrome P450"/>
    <property type="match status" value="1"/>
</dbReference>
<dbReference type="InterPro" id="IPR002403">
    <property type="entry name" value="Cyt_P450_E_grp-IV"/>
</dbReference>
<evidence type="ECO:0000256" key="10">
    <source>
        <dbReference type="ARBA" id="ARBA00023098"/>
    </source>
</evidence>
<gene>
    <name evidence="15" type="primary">CYP7B1</name>
</gene>
<evidence type="ECO:0000256" key="2">
    <source>
        <dbReference type="ARBA" id="ARBA00004586"/>
    </source>
</evidence>
<accession>A0A3B4EC06</accession>
<evidence type="ECO:0000256" key="11">
    <source>
        <dbReference type="ARBA" id="ARBA00023136"/>
    </source>
</evidence>
<keyword evidence="7" id="KW-0256">Endoplasmic reticulum</keyword>
<evidence type="ECO:0008006" key="17">
    <source>
        <dbReference type="Google" id="ProtNLM"/>
    </source>
</evidence>
<keyword evidence="8" id="KW-0560">Oxidoreductase</keyword>
<sequence>MAAWLLAAGFLAAGVYFLLLRVCGETRRWQQGEPQLVKGWLPFFGVMLDYAKNPLSFLRATQQKYGDIFTCRIAGKYLTFITDPFSFSVVMRQGRNLDFHEFAMGFSHRVFGHADFTTPVYSESYDKVHSIFTQTLQGLPLEQLSESMLDNLQTVLGQHLPSEKNWKEEGLQSFTSRIMFEAGYLTIFGRKNGVEAGSTGGVDTCMKKAKQDFFTFDRAFPVMAAGMPITLCIPALWAREALAEKLLHGELRQRMSISDLIQLRMNAFDHMHLDEIGKARTHVCMLWASQANTLPSAFWSLYYTLRCPEALAAARTEVDKVLQELDQPMNDHDMPISLSKQQLDSMTVLESIIKEALRLSSASIMIRVANNDFTLTLDSGKTAAIRKGDYIALYPQLIHMDPDIYPHPMEFRYNRFLDKSGERRSQFFKNGRQLKNYLIPFGSGASKCPGRFFAMNEIKQFLTVVLWYYDLHLSDPDSKLLPDTTRAGLGVLPPKKDALVRYRARADRYRESYTEERAN</sequence>
<dbReference type="InterPro" id="IPR001128">
    <property type="entry name" value="Cyt_P450"/>
</dbReference>
<dbReference type="OrthoDB" id="6692864at2759"/>
<dbReference type="GO" id="GO:0016705">
    <property type="term" value="F:oxidoreductase activity, acting on paired donors, with incorporation or reduction of molecular oxygen"/>
    <property type="evidence" value="ECO:0007669"/>
    <property type="project" value="InterPro"/>
</dbReference>
<organism evidence="15 16">
    <name type="scientific">Pygocentrus nattereri</name>
    <name type="common">Red-bellied piranha</name>
    <dbReference type="NCBI Taxonomy" id="42514"/>
    <lineage>
        <taxon>Eukaryota</taxon>
        <taxon>Metazoa</taxon>
        <taxon>Chordata</taxon>
        <taxon>Craniata</taxon>
        <taxon>Vertebrata</taxon>
        <taxon>Euteleostomi</taxon>
        <taxon>Actinopterygii</taxon>
        <taxon>Neopterygii</taxon>
        <taxon>Teleostei</taxon>
        <taxon>Ostariophysi</taxon>
        <taxon>Characiformes</taxon>
        <taxon>Characoidei</taxon>
        <taxon>Pygocentrus</taxon>
    </lineage>
</organism>
<feature type="binding site" description="axial binding residue" evidence="13">
    <location>
        <position position="448"/>
    </location>
    <ligand>
        <name>heme</name>
        <dbReference type="ChEBI" id="CHEBI:30413"/>
    </ligand>
    <ligandPart>
        <name>Fe</name>
        <dbReference type="ChEBI" id="CHEBI:18248"/>
    </ligandPart>
</feature>
<evidence type="ECO:0000256" key="6">
    <source>
        <dbReference type="ARBA" id="ARBA00022723"/>
    </source>
</evidence>
<keyword evidence="16" id="KW-1185">Reference proteome</keyword>
<dbReference type="PIRSF" id="PIRSF000047">
    <property type="entry name" value="Cytochrome_CYPVIIA1"/>
    <property type="match status" value="1"/>
</dbReference>
<keyword evidence="11" id="KW-0472">Membrane</keyword>
<evidence type="ECO:0000313" key="15">
    <source>
        <dbReference type="Ensembl" id="ENSPNAP00000032766.1"/>
    </source>
</evidence>
<keyword evidence="10" id="KW-0443">Lipid metabolism</keyword>
<comment type="subcellular location">
    <subcellularLocation>
        <location evidence="2">Endoplasmic reticulum membrane</location>
    </subcellularLocation>
</comment>
<dbReference type="STRING" id="42514.ENSPNAP00000032766"/>
<comment type="pathway">
    <text evidence="3">Lipid metabolism; bile acid biosynthesis.</text>
</comment>
<dbReference type="PANTHER" id="PTHR24304">
    <property type="entry name" value="CYTOCHROME P450 FAMILY 7"/>
    <property type="match status" value="1"/>
</dbReference>
<dbReference type="InterPro" id="IPR024204">
    <property type="entry name" value="Cyt_P450_CYP7A1-type"/>
</dbReference>
<dbReference type="AlphaFoldDB" id="A0A3B4EC06"/>
<name>A0A3B4EC06_PYGNA</name>
<dbReference type="PRINTS" id="PR00465">
    <property type="entry name" value="EP450IV"/>
</dbReference>
<dbReference type="OMA" id="FVFRSVM"/>
<reference evidence="15" key="2">
    <citation type="submission" date="2025-08" db="UniProtKB">
        <authorList>
            <consortium name="Ensembl"/>
        </authorList>
    </citation>
    <scope>IDENTIFICATION</scope>
</reference>
<reference evidence="15 16" key="1">
    <citation type="submission" date="2020-10" db="EMBL/GenBank/DDBJ databases">
        <title>Pygocentrus nattereri (red-bellied piranha) genome, fPygNat1, primary haplotype.</title>
        <authorList>
            <person name="Myers G."/>
            <person name="Meyer A."/>
            <person name="Karagic N."/>
            <person name="Pippel M."/>
            <person name="Winkler S."/>
            <person name="Tracey A."/>
            <person name="Wood J."/>
            <person name="Formenti G."/>
            <person name="Howe K."/>
            <person name="Fedrigo O."/>
            <person name="Jarvis E.D."/>
        </authorList>
    </citation>
    <scope>NUCLEOTIDE SEQUENCE [LARGE SCALE GENOMIC DNA]</scope>
</reference>
<feature type="binding site" evidence="14">
    <location>
        <position position="109"/>
    </location>
    <ligand>
        <name>substrate</name>
    </ligand>
</feature>
<evidence type="ECO:0000256" key="12">
    <source>
        <dbReference type="ARBA" id="ARBA00023221"/>
    </source>
</evidence>
<dbReference type="InterPro" id="IPR050529">
    <property type="entry name" value="CYP450_sterol_14alpha_dmase"/>
</dbReference>
<evidence type="ECO:0000256" key="14">
    <source>
        <dbReference type="PIRSR" id="PIRSR000047-2"/>
    </source>
</evidence>
<dbReference type="Proteomes" id="UP001501920">
    <property type="component" value="Chromosome 2"/>
</dbReference>
<comment type="similarity">
    <text evidence="4">Belongs to the cytochrome P450 family.</text>
</comment>
<reference evidence="15" key="3">
    <citation type="submission" date="2025-09" db="UniProtKB">
        <authorList>
            <consortium name="Ensembl"/>
        </authorList>
    </citation>
    <scope>IDENTIFICATION</scope>
</reference>
<evidence type="ECO:0000256" key="5">
    <source>
        <dbReference type="ARBA" id="ARBA00022617"/>
    </source>
</evidence>
<keyword evidence="9 13" id="KW-0408">Iron</keyword>
<dbReference type="Pfam" id="PF00067">
    <property type="entry name" value="p450"/>
    <property type="match status" value="1"/>
</dbReference>
<dbReference type="GeneTree" id="ENSGT00940000153141"/>
<evidence type="ECO:0000256" key="7">
    <source>
        <dbReference type="ARBA" id="ARBA00022824"/>
    </source>
</evidence>
<evidence type="ECO:0000256" key="13">
    <source>
        <dbReference type="PIRSR" id="PIRSR000047-1"/>
    </source>
</evidence>
<comment type="cofactor">
    <cofactor evidence="1 13">
        <name>heme</name>
        <dbReference type="ChEBI" id="CHEBI:30413"/>
    </cofactor>
</comment>
<evidence type="ECO:0000256" key="4">
    <source>
        <dbReference type="ARBA" id="ARBA00010617"/>
    </source>
</evidence>
<feature type="binding site" evidence="14">
    <location>
        <position position="292"/>
    </location>
    <ligand>
        <name>substrate</name>
    </ligand>
</feature>
<keyword evidence="12" id="KW-0753">Steroid metabolism</keyword>
<dbReference type="PANTHER" id="PTHR24304:SF3">
    <property type="entry name" value="CHOLESTEROL 7-ALPHA-MONOOXYGENASE"/>
    <property type="match status" value="1"/>
</dbReference>